<dbReference type="OMA" id="SETRIRC"/>
<comment type="catalytic activity">
    <reaction evidence="12">
        <text>L-seryl-[protein] + ATP = O-phospho-L-seryl-[protein] + ADP + H(+)</text>
        <dbReference type="Rhea" id="RHEA:17989"/>
        <dbReference type="Rhea" id="RHEA-COMP:9863"/>
        <dbReference type="Rhea" id="RHEA-COMP:11604"/>
        <dbReference type="ChEBI" id="CHEBI:15378"/>
        <dbReference type="ChEBI" id="CHEBI:29999"/>
        <dbReference type="ChEBI" id="CHEBI:30616"/>
        <dbReference type="ChEBI" id="CHEBI:83421"/>
        <dbReference type="ChEBI" id="CHEBI:456216"/>
        <dbReference type="EC" id="2.7.11.1"/>
    </reaction>
</comment>
<dbReference type="PROSITE" id="PS51189">
    <property type="entry name" value="FAT"/>
    <property type="match status" value="1"/>
</dbReference>
<evidence type="ECO:0000256" key="10">
    <source>
        <dbReference type="ARBA" id="ARBA00023306"/>
    </source>
</evidence>
<evidence type="ECO:0000313" key="17">
    <source>
        <dbReference type="EMBL" id="EEH60088.1"/>
    </source>
</evidence>
<keyword evidence="6" id="KW-0227">DNA damage</keyword>
<dbReference type="FunFam" id="3.30.1010.10:FF:000023">
    <property type="entry name" value="Serine/threonine-protein kinase ATM"/>
    <property type="match status" value="1"/>
</dbReference>
<feature type="domain" description="PI3K/PI4K catalytic" evidence="14">
    <location>
        <begin position="190"/>
        <end position="509"/>
    </location>
</feature>
<dbReference type="Proteomes" id="UP000001876">
    <property type="component" value="Unassembled WGS sequence"/>
</dbReference>
<accession>C1MGU1</accession>
<dbReference type="InterPro" id="IPR018936">
    <property type="entry name" value="PI3/4_kinase_CS"/>
</dbReference>
<dbReference type="PANTHER" id="PTHR37079">
    <property type="entry name" value="SERINE/THREONINE-PROTEIN KINASE ATM"/>
    <property type="match status" value="1"/>
</dbReference>
<dbReference type="InterPro" id="IPR011009">
    <property type="entry name" value="Kinase-like_dom_sf"/>
</dbReference>
<evidence type="ECO:0000256" key="8">
    <source>
        <dbReference type="ARBA" id="ARBA00022840"/>
    </source>
</evidence>
<dbReference type="SMART" id="SM01343">
    <property type="entry name" value="FATC"/>
    <property type="match status" value="1"/>
</dbReference>
<keyword evidence="8" id="KW-0067">ATP-binding</keyword>
<dbReference type="EC" id="2.7.11.1" evidence="2"/>
<dbReference type="PROSITE" id="PS51190">
    <property type="entry name" value="FATC"/>
    <property type="match status" value="1"/>
</dbReference>
<evidence type="ECO:0000256" key="12">
    <source>
        <dbReference type="ARBA" id="ARBA00048679"/>
    </source>
</evidence>
<evidence type="ECO:0000256" key="13">
    <source>
        <dbReference type="ARBA" id="ARBA00073111"/>
    </source>
</evidence>
<evidence type="ECO:0000256" key="6">
    <source>
        <dbReference type="ARBA" id="ARBA00022763"/>
    </source>
</evidence>
<gene>
    <name evidence="17" type="ORF">MICPUCDRAFT_30638</name>
</gene>
<dbReference type="EMBL" id="GG663735">
    <property type="protein sequence ID" value="EEH60088.1"/>
    <property type="molecule type" value="Genomic_DNA"/>
</dbReference>
<dbReference type="CDD" id="cd05171">
    <property type="entry name" value="PIKKc_ATM"/>
    <property type="match status" value="1"/>
</dbReference>
<dbReference type="InterPro" id="IPR000403">
    <property type="entry name" value="PI3/4_kinase_cat_dom"/>
</dbReference>
<dbReference type="Pfam" id="PF02260">
    <property type="entry name" value="FATC"/>
    <property type="match status" value="1"/>
</dbReference>
<evidence type="ECO:0000256" key="11">
    <source>
        <dbReference type="ARBA" id="ARBA00047899"/>
    </source>
</evidence>
<dbReference type="GO" id="GO:0006281">
    <property type="term" value="P:DNA repair"/>
    <property type="evidence" value="ECO:0007669"/>
    <property type="project" value="InterPro"/>
</dbReference>
<evidence type="ECO:0000256" key="3">
    <source>
        <dbReference type="ARBA" id="ARBA00022527"/>
    </source>
</evidence>
<evidence type="ECO:0000259" key="14">
    <source>
        <dbReference type="PROSITE" id="PS50290"/>
    </source>
</evidence>
<dbReference type="InterPro" id="IPR003152">
    <property type="entry name" value="FATC_dom"/>
</dbReference>
<dbReference type="GO" id="GO:0005524">
    <property type="term" value="F:ATP binding"/>
    <property type="evidence" value="ECO:0007669"/>
    <property type="project" value="UniProtKB-KW"/>
</dbReference>
<proteinExistence type="predicted"/>
<organism evidence="18">
    <name type="scientific">Micromonas pusilla (strain CCMP1545)</name>
    <name type="common">Picoplanktonic green alga</name>
    <dbReference type="NCBI Taxonomy" id="564608"/>
    <lineage>
        <taxon>Eukaryota</taxon>
        <taxon>Viridiplantae</taxon>
        <taxon>Chlorophyta</taxon>
        <taxon>Mamiellophyceae</taxon>
        <taxon>Mamiellales</taxon>
        <taxon>Mamiellaceae</taxon>
        <taxon>Micromonas</taxon>
    </lineage>
</organism>
<name>C1MGU1_MICPC</name>
<keyword evidence="4" id="KW-0808">Transferase</keyword>
<reference evidence="17 18" key="1">
    <citation type="journal article" date="2009" name="Science">
        <title>Green evolution and dynamic adaptations revealed by genomes of the marine picoeukaryotes Micromonas.</title>
        <authorList>
            <person name="Worden A.Z."/>
            <person name="Lee J.H."/>
            <person name="Mock T."/>
            <person name="Rouze P."/>
            <person name="Simmons M.P."/>
            <person name="Aerts A.L."/>
            <person name="Allen A.E."/>
            <person name="Cuvelier M.L."/>
            <person name="Derelle E."/>
            <person name="Everett M.V."/>
            <person name="Foulon E."/>
            <person name="Grimwood J."/>
            <person name="Gundlach H."/>
            <person name="Henrissat B."/>
            <person name="Napoli C."/>
            <person name="McDonald S.M."/>
            <person name="Parker M.S."/>
            <person name="Rombauts S."/>
            <person name="Salamov A."/>
            <person name="Von Dassow P."/>
            <person name="Badger J.H."/>
            <person name="Coutinho P.M."/>
            <person name="Demir E."/>
            <person name="Dubchak I."/>
            <person name="Gentemann C."/>
            <person name="Eikrem W."/>
            <person name="Gready J.E."/>
            <person name="John U."/>
            <person name="Lanier W."/>
            <person name="Lindquist E.A."/>
            <person name="Lucas S."/>
            <person name="Mayer K.F."/>
            <person name="Moreau H."/>
            <person name="Not F."/>
            <person name="Otillar R."/>
            <person name="Panaud O."/>
            <person name="Pangilinan J."/>
            <person name="Paulsen I."/>
            <person name="Piegu B."/>
            <person name="Poliakov A."/>
            <person name="Robbens S."/>
            <person name="Schmutz J."/>
            <person name="Toulza E."/>
            <person name="Wyss T."/>
            <person name="Zelensky A."/>
            <person name="Zhou K."/>
            <person name="Armbrust E.V."/>
            <person name="Bhattacharya D."/>
            <person name="Goodenough U.W."/>
            <person name="Van de Peer Y."/>
            <person name="Grigoriev I.V."/>
        </authorList>
    </citation>
    <scope>NUCLEOTIDE SEQUENCE [LARGE SCALE GENOMIC DNA]</scope>
    <source>
        <strain evidence="17 18">CCMP1545</strain>
    </source>
</reference>
<dbReference type="KEGG" id="mpp:MICPUCDRAFT_30638"/>
<dbReference type="eggNOG" id="KOG0892">
    <property type="taxonomic scope" value="Eukaryota"/>
</dbReference>
<dbReference type="GO" id="GO:0004674">
    <property type="term" value="F:protein serine/threonine kinase activity"/>
    <property type="evidence" value="ECO:0007669"/>
    <property type="project" value="UniProtKB-KW"/>
</dbReference>
<evidence type="ECO:0000256" key="5">
    <source>
        <dbReference type="ARBA" id="ARBA00022741"/>
    </source>
</evidence>
<evidence type="ECO:0000256" key="4">
    <source>
        <dbReference type="ARBA" id="ARBA00022679"/>
    </source>
</evidence>
<dbReference type="OrthoDB" id="381190at2759"/>
<keyword evidence="5" id="KW-0547">Nucleotide-binding</keyword>
<dbReference type="STRING" id="564608.C1MGU1"/>
<dbReference type="GeneID" id="9681084"/>
<dbReference type="Pfam" id="PF00454">
    <property type="entry name" value="PI3_PI4_kinase"/>
    <property type="match status" value="1"/>
</dbReference>
<keyword evidence="10" id="KW-0131">Cell cycle</keyword>
<dbReference type="AlphaFoldDB" id="C1MGU1"/>
<evidence type="ECO:0000259" key="15">
    <source>
        <dbReference type="PROSITE" id="PS51189"/>
    </source>
</evidence>
<evidence type="ECO:0000313" key="18">
    <source>
        <dbReference type="Proteomes" id="UP000001876"/>
    </source>
</evidence>
<evidence type="ECO:0000256" key="2">
    <source>
        <dbReference type="ARBA" id="ARBA00012513"/>
    </source>
</evidence>
<dbReference type="Gene3D" id="1.10.1070.11">
    <property type="entry name" value="Phosphatidylinositol 3-/4-kinase, catalytic domain"/>
    <property type="match status" value="1"/>
</dbReference>
<sequence length="540" mass="60015">MLVNQVNDEVMKLVQRQSVPSSKFLALAYQICGRLGTAPSEGNEFPTVLRALVDRMTSDHPYHTLYHVHALFRGDQVGGSGTNVTMPREKINAAADVLRAFRKKSNHHANVVKQMDRMIEAYIALARHSVEPGRSGGSQGGGGASGFPIPSACKKRSLSNLHLVPVITASMPIDPTLTYKEGTFPHFVNFGDTCKLVGGINQPKLVEALGSDGRVYKQLAKAGNDDLRQDAVMQQLFGVVNRLLADDGATRARRLRVGTYRVVPFTPAAGVLEWVDNTALLSEYLLGSQSSVGGIKGAHERYRPQDWKSRECRDKLAACHTREDLRATFDKVCTKFKPVMHHFFLENFPTPQLWYEKRLAYTRSVAVNSMVGYVIGLGDRHSSNILIDKETAEMVHIDLGVAFEQGKCLKTPEQVPFRMTRDVVDGMGACGVEGVMRRCCEETLRVLRANKDALTTIVAVLIHDPVLKWTVSPERANQRQRDDDDDEMRGGRALMRVSQKLDGYEGSELRSVEGQVQQLLQDAQDLDYLSQMYAGWAAWV</sequence>
<dbReference type="InterPro" id="IPR044107">
    <property type="entry name" value="PIKKc_ATM"/>
</dbReference>
<protein>
    <recommendedName>
        <fullName evidence="13">Serine/threonine-protein kinase ATM</fullName>
        <ecNumber evidence="2">2.7.11.1</ecNumber>
    </recommendedName>
</protein>
<comment type="subcellular location">
    <subcellularLocation>
        <location evidence="1">Nucleus</location>
    </subcellularLocation>
</comment>
<dbReference type="PROSITE" id="PS00915">
    <property type="entry name" value="PI3_4_KINASE_1"/>
    <property type="match status" value="1"/>
</dbReference>
<dbReference type="GO" id="GO:0005634">
    <property type="term" value="C:nucleus"/>
    <property type="evidence" value="ECO:0007669"/>
    <property type="project" value="UniProtKB-SubCell"/>
</dbReference>
<keyword evidence="9" id="KW-0539">Nucleus</keyword>
<dbReference type="SUPFAM" id="SSF56112">
    <property type="entry name" value="Protein kinase-like (PK-like)"/>
    <property type="match status" value="1"/>
</dbReference>
<comment type="catalytic activity">
    <reaction evidence="11">
        <text>L-threonyl-[protein] + ATP = O-phospho-L-threonyl-[protein] + ADP + H(+)</text>
        <dbReference type="Rhea" id="RHEA:46608"/>
        <dbReference type="Rhea" id="RHEA-COMP:11060"/>
        <dbReference type="Rhea" id="RHEA-COMP:11605"/>
        <dbReference type="ChEBI" id="CHEBI:15378"/>
        <dbReference type="ChEBI" id="CHEBI:30013"/>
        <dbReference type="ChEBI" id="CHEBI:30616"/>
        <dbReference type="ChEBI" id="CHEBI:61977"/>
        <dbReference type="ChEBI" id="CHEBI:456216"/>
        <dbReference type="EC" id="2.7.11.1"/>
    </reaction>
</comment>
<dbReference type="PROSITE" id="PS00916">
    <property type="entry name" value="PI3_4_KINASE_2"/>
    <property type="match status" value="1"/>
</dbReference>
<keyword evidence="3" id="KW-0723">Serine/threonine-protein kinase</keyword>
<evidence type="ECO:0000259" key="16">
    <source>
        <dbReference type="PROSITE" id="PS51190"/>
    </source>
</evidence>
<dbReference type="SMART" id="SM00146">
    <property type="entry name" value="PI3Kc"/>
    <property type="match status" value="1"/>
</dbReference>
<dbReference type="RefSeq" id="XP_003054836.1">
    <property type="nucleotide sequence ID" value="XM_003054790.1"/>
</dbReference>
<feature type="domain" description="FATC" evidence="16">
    <location>
        <begin position="508"/>
        <end position="540"/>
    </location>
</feature>
<keyword evidence="18" id="KW-1185">Reference proteome</keyword>
<dbReference type="InterPro" id="IPR036940">
    <property type="entry name" value="PI3/4_kinase_cat_sf"/>
</dbReference>
<dbReference type="Gene3D" id="3.30.1010.10">
    <property type="entry name" value="Phosphatidylinositol 3-kinase Catalytic Subunit, Chain A, domain 4"/>
    <property type="match status" value="1"/>
</dbReference>
<evidence type="ECO:0000256" key="1">
    <source>
        <dbReference type="ARBA" id="ARBA00004123"/>
    </source>
</evidence>
<dbReference type="InterPro" id="IPR014009">
    <property type="entry name" value="PIK_FAT"/>
</dbReference>
<evidence type="ECO:0000256" key="7">
    <source>
        <dbReference type="ARBA" id="ARBA00022777"/>
    </source>
</evidence>
<dbReference type="PROSITE" id="PS50290">
    <property type="entry name" value="PI3_4_KINASE_3"/>
    <property type="match status" value="1"/>
</dbReference>
<evidence type="ECO:0000256" key="9">
    <source>
        <dbReference type="ARBA" id="ARBA00023242"/>
    </source>
</evidence>
<dbReference type="InterPro" id="IPR038980">
    <property type="entry name" value="ATM_plant"/>
</dbReference>
<dbReference type="PANTHER" id="PTHR37079:SF4">
    <property type="entry name" value="SERINE_THREONINE-PROTEIN KINASE ATM"/>
    <property type="match status" value="1"/>
</dbReference>
<feature type="domain" description="FAT" evidence="15">
    <location>
        <begin position="1"/>
        <end position="74"/>
    </location>
</feature>
<keyword evidence="7" id="KW-0418">Kinase</keyword>